<name>A0ABN7T4Y8_OIKDI</name>
<keyword evidence="8" id="KW-0539">Nucleus</keyword>
<evidence type="ECO:0000256" key="3">
    <source>
        <dbReference type="ARBA" id="ARBA00015071"/>
    </source>
</evidence>
<evidence type="ECO:0000256" key="10">
    <source>
        <dbReference type="SAM" id="MobiDB-lite"/>
    </source>
</evidence>
<evidence type="ECO:0000259" key="11">
    <source>
        <dbReference type="PROSITE" id="PS50102"/>
    </source>
</evidence>
<dbReference type="PROSITE" id="PS50102">
    <property type="entry name" value="RRM"/>
    <property type="match status" value="1"/>
</dbReference>
<evidence type="ECO:0000256" key="7">
    <source>
        <dbReference type="ARBA" id="ARBA00022833"/>
    </source>
</evidence>
<feature type="compositionally biased region" description="Acidic residues" evidence="10">
    <location>
        <begin position="119"/>
        <end position="135"/>
    </location>
</feature>
<dbReference type="EMBL" id="OU015567">
    <property type="protein sequence ID" value="CAG5112537.1"/>
    <property type="molecule type" value="Genomic_DNA"/>
</dbReference>
<dbReference type="InterPro" id="IPR012677">
    <property type="entry name" value="Nucleotide-bd_a/b_plait_sf"/>
</dbReference>
<dbReference type="InterPro" id="IPR040366">
    <property type="entry name" value="Nab2/ZC3H14"/>
</dbReference>
<feature type="compositionally biased region" description="Basic and acidic residues" evidence="10">
    <location>
        <begin position="504"/>
        <end position="524"/>
    </location>
</feature>
<dbReference type="PANTHER" id="PTHR14738">
    <property type="entry name" value="ZINC FINGER CCCH DOMAIN-CONTAINING PROTEIN 14"/>
    <property type="match status" value="1"/>
</dbReference>
<evidence type="ECO:0000256" key="9">
    <source>
        <dbReference type="PROSITE-ProRule" id="PRU00176"/>
    </source>
</evidence>
<feature type="region of interest" description="Disordered" evidence="10">
    <location>
        <begin position="93"/>
        <end position="291"/>
    </location>
</feature>
<organism evidence="12 13">
    <name type="scientific">Oikopleura dioica</name>
    <name type="common">Tunicate</name>
    <dbReference type="NCBI Taxonomy" id="34765"/>
    <lineage>
        <taxon>Eukaryota</taxon>
        <taxon>Metazoa</taxon>
        <taxon>Chordata</taxon>
        <taxon>Tunicata</taxon>
        <taxon>Appendicularia</taxon>
        <taxon>Copelata</taxon>
        <taxon>Oikopleuridae</taxon>
        <taxon>Oikopleura</taxon>
    </lineage>
</organism>
<accession>A0ABN7T4Y8</accession>
<dbReference type="Gene3D" id="3.30.70.330">
    <property type="match status" value="1"/>
</dbReference>
<comment type="subcellular location">
    <subcellularLocation>
        <location evidence="1">Nucleus</location>
    </subcellularLocation>
</comment>
<dbReference type="InterPro" id="IPR000504">
    <property type="entry name" value="RRM_dom"/>
</dbReference>
<evidence type="ECO:0000256" key="1">
    <source>
        <dbReference type="ARBA" id="ARBA00004123"/>
    </source>
</evidence>
<comment type="similarity">
    <text evidence="2">Belongs to the ZC3H14 family.</text>
</comment>
<evidence type="ECO:0000256" key="6">
    <source>
        <dbReference type="ARBA" id="ARBA00022771"/>
    </source>
</evidence>
<feature type="compositionally biased region" description="Basic and acidic residues" evidence="10">
    <location>
        <begin position="136"/>
        <end position="148"/>
    </location>
</feature>
<feature type="compositionally biased region" description="Basic and acidic residues" evidence="10">
    <location>
        <begin position="97"/>
        <end position="118"/>
    </location>
</feature>
<evidence type="ECO:0000256" key="2">
    <source>
        <dbReference type="ARBA" id="ARBA00008423"/>
    </source>
</evidence>
<feature type="compositionally biased region" description="Polar residues" evidence="10">
    <location>
        <begin position="526"/>
        <end position="538"/>
    </location>
</feature>
<sequence length="650" mass="72314">MSPSKAEDQLKGGNGNIFNNKEKISSVLKTAVKDKLAELDCLIDDDLPNYIMIMMANRKTKKEMTEALQLFLNDRTTEFTSWLYQMLDNIRKRRESQKKEEPSESNNNKKENEPNKDAEDVDQLEIGIGEEDDLDRELIGDEKSEAKSKSNSKPATQSNEEPKKKRKKKVEKKKLAKKKASSGKPKKKKAKKDDSSDDEKTDKKLKDLVIMVKNNDQAKNVKKKRRKTRDARDKASKLAQMNETESGDSQTEQSDKSKKAKKQRRLERKERSLLKQKKRLSIKLSEQAKKEVAGNSRLMGKAEDAVVQQAQAQQGSGNILYMQIDGKFQARWHARMLAPVMNQMNSGGGSAIANAAAAAGGSLGAPIFGQSAKLPVTGSAMTGGAQSVFRSANSLVTGQTPQSVGGVLGSALSTPRLGVGAGQSVSGLASTSFASLANSNTLVPSSLVPNDQKDQKVKTDTKIINNTAKPADKSSDINSLKKKLAMMERETSRLREMHKLRLKKLETKQRAQEERSKRDAEIQRVRNPNSTLPKTPFNNYRNHIADMLYRNIRQDEEDARTIYVRNLNPKTTEQQLRDHFSVFGAIKRIVLPQDAHAIGSNRGFTFITFAGKEPVEVACSLDGTLLHERSIKVVPKTNMMGKIRPQHIAS</sequence>
<feature type="domain" description="RRM" evidence="11">
    <location>
        <begin position="560"/>
        <end position="638"/>
    </location>
</feature>
<proteinExistence type="inferred from homology"/>
<evidence type="ECO:0000256" key="5">
    <source>
        <dbReference type="ARBA" id="ARBA00022737"/>
    </source>
</evidence>
<evidence type="ECO:0000313" key="12">
    <source>
        <dbReference type="EMBL" id="CAG5112537.1"/>
    </source>
</evidence>
<dbReference type="Gene3D" id="1.20.1390.10">
    <property type="entry name" value="PWI domain"/>
    <property type="match status" value="1"/>
</dbReference>
<dbReference type="InterPro" id="IPR002483">
    <property type="entry name" value="PWI_dom"/>
</dbReference>
<dbReference type="SMART" id="SM00360">
    <property type="entry name" value="RRM"/>
    <property type="match status" value="1"/>
</dbReference>
<dbReference type="PANTHER" id="PTHR14738:SF29">
    <property type="entry name" value="ZINC FINGER CCCH DOMAIN-CONTAINING PROTEIN 14"/>
    <property type="match status" value="1"/>
</dbReference>
<dbReference type="Proteomes" id="UP001158576">
    <property type="component" value="Chromosome 2"/>
</dbReference>
<feature type="compositionally biased region" description="Basic residues" evidence="10">
    <location>
        <begin position="220"/>
        <end position="229"/>
    </location>
</feature>
<keyword evidence="9" id="KW-0694">RNA-binding</keyword>
<dbReference type="Pfam" id="PF01480">
    <property type="entry name" value="PWI"/>
    <property type="match status" value="1"/>
</dbReference>
<gene>
    <name evidence="12" type="ORF">OKIOD_LOCUS15508</name>
</gene>
<evidence type="ECO:0000256" key="4">
    <source>
        <dbReference type="ARBA" id="ARBA00022723"/>
    </source>
</evidence>
<protein>
    <recommendedName>
        <fullName evidence="3">Zinc finger CCCH domain-containing protein 14</fullName>
    </recommendedName>
</protein>
<keyword evidence="13" id="KW-1185">Reference proteome</keyword>
<evidence type="ECO:0000256" key="8">
    <source>
        <dbReference type="ARBA" id="ARBA00023242"/>
    </source>
</evidence>
<dbReference type="SUPFAM" id="SSF54928">
    <property type="entry name" value="RNA-binding domain, RBD"/>
    <property type="match status" value="1"/>
</dbReference>
<feature type="region of interest" description="Disordered" evidence="10">
    <location>
        <begin position="504"/>
        <end position="538"/>
    </location>
</feature>
<reference evidence="12 13" key="1">
    <citation type="submission" date="2021-04" db="EMBL/GenBank/DDBJ databases">
        <authorList>
            <person name="Bliznina A."/>
        </authorList>
    </citation>
    <scope>NUCLEOTIDE SEQUENCE [LARGE SCALE GENOMIC DNA]</scope>
</reference>
<keyword evidence="6" id="KW-0863">Zinc-finger</keyword>
<evidence type="ECO:0000313" key="13">
    <source>
        <dbReference type="Proteomes" id="UP001158576"/>
    </source>
</evidence>
<keyword evidence="7" id="KW-0862">Zinc</keyword>
<feature type="compositionally biased region" description="Polar residues" evidence="10">
    <location>
        <begin position="239"/>
        <end position="252"/>
    </location>
</feature>
<keyword evidence="5" id="KW-0677">Repeat</keyword>
<feature type="compositionally biased region" description="Basic and acidic residues" evidence="10">
    <location>
        <begin position="191"/>
        <end position="207"/>
    </location>
</feature>
<keyword evidence="4" id="KW-0479">Metal-binding</keyword>
<dbReference type="Pfam" id="PF00076">
    <property type="entry name" value="RRM_1"/>
    <property type="match status" value="1"/>
</dbReference>
<feature type="compositionally biased region" description="Basic residues" evidence="10">
    <location>
        <begin position="164"/>
        <end position="190"/>
    </location>
</feature>
<dbReference type="InterPro" id="IPR035979">
    <property type="entry name" value="RBD_domain_sf"/>
</dbReference>
<dbReference type="CDD" id="cd00590">
    <property type="entry name" value="RRM_SF"/>
    <property type="match status" value="1"/>
</dbReference>